<gene>
    <name evidence="1" type="ORF">SPARVUS_LOCUS13544845</name>
</gene>
<proteinExistence type="predicted"/>
<protein>
    <recommendedName>
        <fullName evidence="3">Secreted protein</fullName>
    </recommendedName>
</protein>
<reference evidence="1" key="1">
    <citation type="submission" date="2023-05" db="EMBL/GenBank/DDBJ databases">
        <authorList>
            <person name="Stuckert A."/>
        </authorList>
    </citation>
    <scope>NUCLEOTIDE SEQUENCE</scope>
</reference>
<keyword evidence="2" id="KW-1185">Reference proteome</keyword>
<evidence type="ECO:0000313" key="2">
    <source>
        <dbReference type="Proteomes" id="UP001162483"/>
    </source>
</evidence>
<organism evidence="1 2">
    <name type="scientific">Staurois parvus</name>
    <dbReference type="NCBI Taxonomy" id="386267"/>
    <lineage>
        <taxon>Eukaryota</taxon>
        <taxon>Metazoa</taxon>
        <taxon>Chordata</taxon>
        <taxon>Craniata</taxon>
        <taxon>Vertebrata</taxon>
        <taxon>Euteleostomi</taxon>
        <taxon>Amphibia</taxon>
        <taxon>Batrachia</taxon>
        <taxon>Anura</taxon>
        <taxon>Neobatrachia</taxon>
        <taxon>Ranoidea</taxon>
        <taxon>Ranidae</taxon>
        <taxon>Staurois</taxon>
    </lineage>
</organism>
<dbReference type="EMBL" id="CATNWA010018068">
    <property type="protein sequence ID" value="CAI9605053.1"/>
    <property type="molecule type" value="Genomic_DNA"/>
</dbReference>
<evidence type="ECO:0000313" key="1">
    <source>
        <dbReference type="EMBL" id="CAI9605053.1"/>
    </source>
</evidence>
<sequence length="63" mass="7280">MCFSCFFLHPKCTESRLYGCQCHSSHQCLQFQCVPVAEKKKEHAAFFSAQNCSRAHQKRTGMH</sequence>
<comment type="caution">
    <text evidence="1">The sequence shown here is derived from an EMBL/GenBank/DDBJ whole genome shotgun (WGS) entry which is preliminary data.</text>
</comment>
<name>A0ABN9G6N5_9NEOB</name>
<accession>A0ABN9G6N5</accession>
<evidence type="ECO:0008006" key="3">
    <source>
        <dbReference type="Google" id="ProtNLM"/>
    </source>
</evidence>
<dbReference type="Proteomes" id="UP001162483">
    <property type="component" value="Unassembled WGS sequence"/>
</dbReference>